<dbReference type="InterPro" id="IPR000866">
    <property type="entry name" value="AhpC/TSA"/>
</dbReference>
<evidence type="ECO:0000256" key="9">
    <source>
        <dbReference type="ARBA" id="ARBA00032824"/>
    </source>
</evidence>
<gene>
    <name evidence="15" type="ORF">JF888_05320</name>
</gene>
<dbReference type="GO" id="GO:0034599">
    <property type="term" value="P:cellular response to oxidative stress"/>
    <property type="evidence" value="ECO:0007669"/>
    <property type="project" value="TreeGrafter"/>
</dbReference>
<evidence type="ECO:0000256" key="12">
    <source>
        <dbReference type="ARBA" id="ARBA00049091"/>
    </source>
</evidence>
<name>A0A934NCZ4_9BACT</name>
<dbReference type="PIRSF" id="PIRSF000239">
    <property type="entry name" value="AHPC"/>
    <property type="match status" value="1"/>
</dbReference>
<dbReference type="InterPro" id="IPR050924">
    <property type="entry name" value="Peroxiredoxin_BCP/PrxQ"/>
</dbReference>
<evidence type="ECO:0000256" key="4">
    <source>
        <dbReference type="ARBA" id="ARBA00022559"/>
    </source>
</evidence>
<dbReference type="InterPro" id="IPR013766">
    <property type="entry name" value="Thioredoxin_domain"/>
</dbReference>
<protein>
    <recommendedName>
        <fullName evidence="3">thioredoxin-dependent peroxiredoxin</fullName>
        <ecNumber evidence="3">1.11.1.24</ecNumber>
    </recommendedName>
    <alternativeName>
        <fullName evidence="11">Bacterioferritin comigratory protein</fullName>
    </alternativeName>
    <alternativeName>
        <fullName evidence="9">Thioredoxin peroxidase</fullName>
    </alternativeName>
</protein>
<organism evidence="15 16">
    <name type="scientific">Candidatus Dormiibacter inghamiae</name>
    <dbReference type="NCBI Taxonomy" id="3127013"/>
    <lineage>
        <taxon>Bacteria</taxon>
        <taxon>Bacillati</taxon>
        <taxon>Candidatus Dormiibacterota</taxon>
        <taxon>Candidatus Dormibacteria</taxon>
        <taxon>Candidatus Dormibacterales</taxon>
        <taxon>Candidatus Dormibacteraceae</taxon>
        <taxon>Candidatus Dormiibacter</taxon>
    </lineage>
</organism>
<evidence type="ECO:0000256" key="13">
    <source>
        <dbReference type="PIRSR" id="PIRSR000239-1"/>
    </source>
</evidence>
<dbReference type="Gene3D" id="3.40.30.10">
    <property type="entry name" value="Glutaredoxin"/>
    <property type="match status" value="1"/>
</dbReference>
<evidence type="ECO:0000256" key="5">
    <source>
        <dbReference type="ARBA" id="ARBA00022862"/>
    </source>
</evidence>
<dbReference type="AlphaFoldDB" id="A0A934NCZ4"/>
<evidence type="ECO:0000256" key="3">
    <source>
        <dbReference type="ARBA" id="ARBA00013017"/>
    </source>
</evidence>
<dbReference type="InterPro" id="IPR024706">
    <property type="entry name" value="Peroxiredoxin_AhpC-typ"/>
</dbReference>
<dbReference type="InterPro" id="IPR036249">
    <property type="entry name" value="Thioredoxin-like_sf"/>
</dbReference>
<dbReference type="GO" id="GO:0008379">
    <property type="term" value="F:thioredoxin peroxidase activity"/>
    <property type="evidence" value="ECO:0007669"/>
    <property type="project" value="TreeGrafter"/>
</dbReference>
<evidence type="ECO:0000256" key="7">
    <source>
        <dbReference type="ARBA" id="ARBA00023157"/>
    </source>
</evidence>
<feature type="domain" description="Thioredoxin" evidence="14">
    <location>
        <begin position="3"/>
        <end position="155"/>
    </location>
</feature>
<comment type="function">
    <text evidence="1">Thiol-specific peroxidase that catalyzes the reduction of hydrogen peroxide and organic hydroperoxides to water and alcohols, respectively. Plays a role in cell protection against oxidative stress by detoxifying peroxides and as sensor of hydrogen peroxide-mediated signaling events.</text>
</comment>
<comment type="caution">
    <text evidence="15">The sequence shown here is derived from an EMBL/GenBank/DDBJ whole genome shotgun (WGS) entry which is preliminary data.</text>
</comment>
<sequence>MKLEPGQPAPDFNLLDQDGRQVSLSSYRGRKVLVYFYPKDDTPGCTKEACQFNDSLPGFEEAGADILGISADDAQSHRAFRAKYGLRFLLLTDPGHEVAKAYVAYGERMLYGKPVTGILRSTFLIDAEGGIARAWYDVQADGHAGKVLEGLGASR</sequence>
<evidence type="ECO:0000256" key="1">
    <source>
        <dbReference type="ARBA" id="ARBA00003330"/>
    </source>
</evidence>
<keyword evidence="7" id="KW-1015">Disulfide bond</keyword>
<dbReference type="FunFam" id="3.40.30.10:FF:000007">
    <property type="entry name" value="Thioredoxin-dependent thiol peroxidase"/>
    <property type="match status" value="1"/>
</dbReference>
<evidence type="ECO:0000313" key="16">
    <source>
        <dbReference type="Proteomes" id="UP000620075"/>
    </source>
</evidence>
<evidence type="ECO:0000256" key="2">
    <source>
        <dbReference type="ARBA" id="ARBA00011245"/>
    </source>
</evidence>
<comment type="similarity">
    <text evidence="10">Belongs to the peroxiredoxin family. BCP/PrxQ subfamily.</text>
</comment>
<keyword evidence="5" id="KW-0049">Antioxidant</keyword>
<dbReference type="SUPFAM" id="SSF52833">
    <property type="entry name" value="Thioredoxin-like"/>
    <property type="match status" value="1"/>
</dbReference>
<dbReference type="EC" id="1.11.1.24" evidence="3"/>
<accession>A0A934NCZ4</accession>
<evidence type="ECO:0000256" key="11">
    <source>
        <dbReference type="ARBA" id="ARBA00041373"/>
    </source>
</evidence>
<feature type="active site" description="Cysteine sulfenic acid (-SOH) intermediate; for peroxidase activity" evidence="13">
    <location>
        <position position="45"/>
    </location>
</feature>
<dbReference type="PANTHER" id="PTHR42801">
    <property type="entry name" value="THIOREDOXIN-DEPENDENT PEROXIDE REDUCTASE"/>
    <property type="match status" value="1"/>
</dbReference>
<dbReference type="GO" id="GO:0005737">
    <property type="term" value="C:cytoplasm"/>
    <property type="evidence" value="ECO:0007669"/>
    <property type="project" value="TreeGrafter"/>
</dbReference>
<keyword evidence="8" id="KW-0676">Redox-active center</keyword>
<reference evidence="15 16" key="1">
    <citation type="submission" date="2020-10" db="EMBL/GenBank/DDBJ databases">
        <title>Ca. Dormibacterota MAGs.</title>
        <authorList>
            <person name="Montgomery K."/>
        </authorList>
    </citation>
    <scope>NUCLEOTIDE SEQUENCE [LARGE SCALE GENOMIC DNA]</scope>
    <source>
        <strain evidence="15">SC8811_S16_3</strain>
    </source>
</reference>
<keyword evidence="6" id="KW-0560">Oxidoreductase</keyword>
<dbReference type="Proteomes" id="UP000620075">
    <property type="component" value="Unassembled WGS sequence"/>
</dbReference>
<evidence type="ECO:0000256" key="6">
    <source>
        <dbReference type="ARBA" id="ARBA00023002"/>
    </source>
</evidence>
<proteinExistence type="inferred from homology"/>
<keyword evidence="4" id="KW-0575">Peroxidase</keyword>
<comment type="subunit">
    <text evidence="2">Monomer.</text>
</comment>
<dbReference type="PANTHER" id="PTHR42801:SF4">
    <property type="entry name" value="AHPC_TSA FAMILY PROTEIN"/>
    <property type="match status" value="1"/>
</dbReference>
<dbReference type="PROSITE" id="PS51352">
    <property type="entry name" value="THIOREDOXIN_2"/>
    <property type="match status" value="1"/>
</dbReference>
<dbReference type="GO" id="GO:0045454">
    <property type="term" value="P:cell redox homeostasis"/>
    <property type="evidence" value="ECO:0007669"/>
    <property type="project" value="TreeGrafter"/>
</dbReference>
<evidence type="ECO:0000259" key="14">
    <source>
        <dbReference type="PROSITE" id="PS51352"/>
    </source>
</evidence>
<evidence type="ECO:0000256" key="10">
    <source>
        <dbReference type="ARBA" id="ARBA00038489"/>
    </source>
</evidence>
<evidence type="ECO:0000256" key="8">
    <source>
        <dbReference type="ARBA" id="ARBA00023284"/>
    </source>
</evidence>
<evidence type="ECO:0000313" key="15">
    <source>
        <dbReference type="EMBL" id="MBJ7602598.1"/>
    </source>
</evidence>
<dbReference type="RefSeq" id="WP_338177219.1">
    <property type="nucleotide sequence ID" value="NZ_JAEKNQ010000021.1"/>
</dbReference>
<comment type="catalytic activity">
    <reaction evidence="12">
        <text>a hydroperoxide + [thioredoxin]-dithiol = an alcohol + [thioredoxin]-disulfide + H2O</text>
        <dbReference type="Rhea" id="RHEA:62620"/>
        <dbReference type="Rhea" id="RHEA-COMP:10698"/>
        <dbReference type="Rhea" id="RHEA-COMP:10700"/>
        <dbReference type="ChEBI" id="CHEBI:15377"/>
        <dbReference type="ChEBI" id="CHEBI:29950"/>
        <dbReference type="ChEBI" id="CHEBI:30879"/>
        <dbReference type="ChEBI" id="CHEBI:35924"/>
        <dbReference type="ChEBI" id="CHEBI:50058"/>
        <dbReference type="EC" id="1.11.1.24"/>
    </reaction>
</comment>
<dbReference type="EMBL" id="JAEKNQ010000021">
    <property type="protein sequence ID" value="MBJ7602598.1"/>
    <property type="molecule type" value="Genomic_DNA"/>
</dbReference>
<dbReference type="Pfam" id="PF00578">
    <property type="entry name" value="AhpC-TSA"/>
    <property type="match status" value="1"/>
</dbReference>
<dbReference type="CDD" id="cd03017">
    <property type="entry name" value="PRX_BCP"/>
    <property type="match status" value="1"/>
</dbReference>